<accession>A0A151P2A8</accession>
<protein>
    <submittedName>
        <fullName evidence="1">Uncharacterized protein</fullName>
    </submittedName>
</protein>
<sequence>MQQVEEHLIPGMLMKLKHHLEKHLFHGSSAELFKFICYNHLEPDFSGLHKPTYDKGCYFYSLQAIPITLPCQQGRVMLCIPD</sequence>
<keyword evidence="2" id="KW-1185">Reference proteome</keyword>
<evidence type="ECO:0000313" key="2">
    <source>
        <dbReference type="Proteomes" id="UP000050525"/>
    </source>
</evidence>
<gene>
    <name evidence="1" type="ORF">Y1Q_0017493</name>
</gene>
<organism evidence="1 2">
    <name type="scientific">Alligator mississippiensis</name>
    <name type="common">American alligator</name>
    <dbReference type="NCBI Taxonomy" id="8496"/>
    <lineage>
        <taxon>Eukaryota</taxon>
        <taxon>Metazoa</taxon>
        <taxon>Chordata</taxon>
        <taxon>Craniata</taxon>
        <taxon>Vertebrata</taxon>
        <taxon>Euteleostomi</taxon>
        <taxon>Archelosauria</taxon>
        <taxon>Archosauria</taxon>
        <taxon>Crocodylia</taxon>
        <taxon>Alligatoridae</taxon>
        <taxon>Alligatorinae</taxon>
        <taxon>Alligator</taxon>
    </lineage>
</organism>
<proteinExistence type="predicted"/>
<dbReference type="SUPFAM" id="SSF56399">
    <property type="entry name" value="ADP-ribosylation"/>
    <property type="match status" value="1"/>
</dbReference>
<dbReference type="AlphaFoldDB" id="A0A151P2A8"/>
<reference evidence="1 2" key="1">
    <citation type="journal article" date="2012" name="Genome Biol.">
        <title>Sequencing three crocodilian genomes to illuminate the evolution of archosaurs and amniotes.</title>
        <authorList>
            <person name="St John J.A."/>
            <person name="Braun E.L."/>
            <person name="Isberg S.R."/>
            <person name="Miles L.G."/>
            <person name="Chong A.Y."/>
            <person name="Gongora J."/>
            <person name="Dalzell P."/>
            <person name="Moran C."/>
            <person name="Bed'hom B."/>
            <person name="Abzhanov A."/>
            <person name="Burgess S.C."/>
            <person name="Cooksey A.M."/>
            <person name="Castoe T.A."/>
            <person name="Crawford N.G."/>
            <person name="Densmore L.D."/>
            <person name="Drew J.C."/>
            <person name="Edwards S.V."/>
            <person name="Faircloth B.C."/>
            <person name="Fujita M.K."/>
            <person name="Greenwold M.J."/>
            <person name="Hoffmann F.G."/>
            <person name="Howard J.M."/>
            <person name="Iguchi T."/>
            <person name="Janes D.E."/>
            <person name="Khan S.Y."/>
            <person name="Kohno S."/>
            <person name="de Koning A.J."/>
            <person name="Lance S.L."/>
            <person name="McCarthy F.M."/>
            <person name="McCormack J.E."/>
            <person name="Merchant M.E."/>
            <person name="Peterson D.G."/>
            <person name="Pollock D.D."/>
            <person name="Pourmand N."/>
            <person name="Raney B.J."/>
            <person name="Roessler K.A."/>
            <person name="Sanford J.R."/>
            <person name="Sawyer R.H."/>
            <person name="Schmidt C.J."/>
            <person name="Triplett E.W."/>
            <person name="Tuberville T.D."/>
            <person name="Venegas-Anaya M."/>
            <person name="Howard J.T."/>
            <person name="Jarvis E.D."/>
            <person name="Guillette L.J.Jr."/>
            <person name="Glenn T.C."/>
            <person name="Green R.E."/>
            <person name="Ray D.A."/>
        </authorList>
    </citation>
    <scope>NUCLEOTIDE SEQUENCE [LARGE SCALE GENOMIC DNA]</scope>
    <source>
        <strain evidence="1">KSC_2009_1</strain>
    </source>
</reference>
<name>A0A151P2A8_ALLMI</name>
<dbReference type="Gene3D" id="3.90.228.10">
    <property type="match status" value="1"/>
</dbReference>
<evidence type="ECO:0000313" key="1">
    <source>
        <dbReference type="EMBL" id="KYO43163.1"/>
    </source>
</evidence>
<dbReference type="Proteomes" id="UP000050525">
    <property type="component" value="Unassembled WGS sequence"/>
</dbReference>
<dbReference type="EMBL" id="AKHW03001210">
    <property type="protein sequence ID" value="KYO43163.1"/>
    <property type="molecule type" value="Genomic_DNA"/>
</dbReference>
<comment type="caution">
    <text evidence="1">The sequence shown here is derived from an EMBL/GenBank/DDBJ whole genome shotgun (WGS) entry which is preliminary data.</text>
</comment>